<dbReference type="GO" id="GO:0016020">
    <property type="term" value="C:membrane"/>
    <property type="evidence" value="ECO:0007669"/>
    <property type="project" value="UniProtKB-SubCell"/>
</dbReference>
<accession>A0A8C5RM69</accession>
<dbReference type="GO" id="GO:0036066">
    <property type="term" value="P:protein O-linked glycosylation via fucose"/>
    <property type="evidence" value="ECO:0007669"/>
    <property type="project" value="Ensembl"/>
</dbReference>
<dbReference type="GO" id="GO:0005654">
    <property type="term" value="C:nucleoplasm"/>
    <property type="evidence" value="ECO:0007669"/>
    <property type="project" value="Ensembl"/>
</dbReference>
<feature type="transmembrane region" description="Helical" evidence="6">
    <location>
        <begin position="193"/>
        <end position="214"/>
    </location>
</feature>
<dbReference type="GO" id="GO:0045747">
    <property type="term" value="P:positive regulation of Notch signaling pathway"/>
    <property type="evidence" value="ECO:0007669"/>
    <property type="project" value="Ensembl"/>
</dbReference>
<feature type="transmembrane region" description="Helical" evidence="6">
    <location>
        <begin position="265"/>
        <end position="285"/>
    </location>
</feature>
<dbReference type="GO" id="GO:0005801">
    <property type="term" value="C:cis-Golgi network"/>
    <property type="evidence" value="ECO:0007669"/>
    <property type="project" value="Ensembl"/>
</dbReference>
<keyword evidence="3 6" id="KW-1133">Transmembrane helix</keyword>
<reference evidence="8" key="2">
    <citation type="submission" date="2025-09" db="UniProtKB">
        <authorList>
            <consortium name="Ensembl"/>
        </authorList>
    </citation>
    <scope>IDENTIFICATION</scope>
</reference>
<gene>
    <name evidence="8" type="primary">SLC35C2</name>
</gene>
<dbReference type="PANTHER" id="PTHR11132">
    <property type="entry name" value="SOLUTE CARRIER FAMILY 35"/>
    <property type="match status" value="1"/>
</dbReference>
<sequence length="389" mass="43266">MPRLFWLTSRRWEPRGLAGRGSSARRHGRGAGGARWRGGRARGGRRRCAALTTAFSHRITFYNKWLMRWLRLPLFMTLLHLLVTLSRSRAGQALLRRRPATRRRRRRVAARLLPWPAYLRQVGPTALSTAAGLGLSNWSFPTSPSPCESSAVLFILLFSLLFQRAALVLVVLLIAGGLFLFTYKATQFEAEGFAMVLGASFLGGVRWTRTQILLQKEELGLQNPIDTMFHLQPAMFLSLFPLFAVFEGLPLSASEKLFRFHEEQLLLELLGKLALGGVLAFGLGFSEFLLVSRTSSLTFSISGIFKEVFTLFLAAHLMGDQLTILNWLGFAVCLLGISLHVALKALEGSKGTKHPEVPGSAADLELFLLLDSQEEVEEEEEVAEKAPLC</sequence>
<dbReference type="Ensembl" id="ENSLLTT00000005589.1">
    <property type="protein sequence ID" value="ENSLLTP00000005375.1"/>
    <property type="gene ID" value="ENSLLTG00000003387.1"/>
</dbReference>
<keyword evidence="4 6" id="KW-0472">Membrane</keyword>
<dbReference type="GeneTree" id="ENSGT00510000048078"/>
<evidence type="ECO:0000256" key="3">
    <source>
        <dbReference type="ARBA" id="ARBA00022989"/>
    </source>
</evidence>
<organism evidence="8 9">
    <name type="scientific">Laticauda laticaudata</name>
    <name type="common">Blue-ringed sea krait</name>
    <name type="synonym">Blue-lipped sea krait</name>
    <dbReference type="NCBI Taxonomy" id="8630"/>
    <lineage>
        <taxon>Eukaryota</taxon>
        <taxon>Metazoa</taxon>
        <taxon>Chordata</taxon>
        <taxon>Craniata</taxon>
        <taxon>Vertebrata</taxon>
        <taxon>Euteleostomi</taxon>
        <taxon>Lepidosauria</taxon>
        <taxon>Squamata</taxon>
        <taxon>Bifurcata</taxon>
        <taxon>Unidentata</taxon>
        <taxon>Episquamata</taxon>
        <taxon>Toxicofera</taxon>
        <taxon>Serpentes</taxon>
        <taxon>Colubroidea</taxon>
        <taxon>Elapidae</taxon>
        <taxon>Laticaudinae</taxon>
        <taxon>Laticauda</taxon>
    </lineage>
</organism>
<evidence type="ECO:0000256" key="4">
    <source>
        <dbReference type="ARBA" id="ARBA00023136"/>
    </source>
</evidence>
<dbReference type="Pfam" id="PF03151">
    <property type="entry name" value="TPT"/>
    <property type="match status" value="1"/>
</dbReference>
<keyword evidence="2 6" id="KW-0812">Transmembrane</keyword>
<feature type="domain" description="Sugar phosphate transporter" evidence="7">
    <location>
        <begin position="57"/>
        <end position="339"/>
    </location>
</feature>
<dbReference type="InterPro" id="IPR004853">
    <property type="entry name" value="Sugar_P_trans_dom"/>
</dbReference>
<proteinExistence type="predicted"/>
<dbReference type="Proteomes" id="UP000694406">
    <property type="component" value="Unplaced"/>
</dbReference>
<dbReference type="GO" id="GO:0005793">
    <property type="term" value="C:endoplasmic reticulum-Golgi intermediate compartment"/>
    <property type="evidence" value="ECO:0007669"/>
    <property type="project" value="Ensembl"/>
</dbReference>
<evidence type="ECO:0000259" key="7">
    <source>
        <dbReference type="Pfam" id="PF03151"/>
    </source>
</evidence>
<feature type="transmembrane region" description="Helical" evidence="6">
    <location>
        <begin position="324"/>
        <end position="343"/>
    </location>
</feature>
<dbReference type="AlphaFoldDB" id="A0A8C5RM69"/>
<feature type="transmembrane region" description="Helical" evidence="6">
    <location>
        <begin position="234"/>
        <end position="253"/>
    </location>
</feature>
<dbReference type="GO" id="GO:0010629">
    <property type="term" value="P:negative regulation of gene expression"/>
    <property type="evidence" value="ECO:0007669"/>
    <property type="project" value="Ensembl"/>
</dbReference>
<evidence type="ECO:0000313" key="9">
    <source>
        <dbReference type="Proteomes" id="UP000694406"/>
    </source>
</evidence>
<keyword evidence="9" id="KW-1185">Reference proteome</keyword>
<protein>
    <submittedName>
        <fullName evidence="8">Solute carrier family 35 member C2</fullName>
    </submittedName>
</protein>
<evidence type="ECO:0000256" key="6">
    <source>
        <dbReference type="SAM" id="Phobius"/>
    </source>
</evidence>
<feature type="region of interest" description="Disordered" evidence="5">
    <location>
        <begin position="16"/>
        <end position="40"/>
    </location>
</feature>
<evidence type="ECO:0000256" key="5">
    <source>
        <dbReference type="SAM" id="MobiDB-lite"/>
    </source>
</evidence>
<feature type="transmembrane region" description="Helical" evidence="6">
    <location>
        <begin position="151"/>
        <end position="181"/>
    </location>
</feature>
<evidence type="ECO:0000313" key="8">
    <source>
        <dbReference type="Ensembl" id="ENSLLTP00000005375.1"/>
    </source>
</evidence>
<reference evidence="8" key="1">
    <citation type="submission" date="2025-08" db="UniProtKB">
        <authorList>
            <consortium name="Ensembl"/>
        </authorList>
    </citation>
    <scope>IDENTIFICATION</scope>
</reference>
<comment type="subcellular location">
    <subcellularLocation>
        <location evidence="1">Membrane</location>
        <topology evidence="1">Multi-pass membrane protein</topology>
    </subcellularLocation>
</comment>
<name>A0A8C5RM69_LATLA</name>
<evidence type="ECO:0000256" key="1">
    <source>
        <dbReference type="ARBA" id="ARBA00004141"/>
    </source>
</evidence>
<dbReference type="InterPro" id="IPR050186">
    <property type="entry name" value="TPT_transporter"/>
</dbReference>
<evidence type="ECO:0000256" key="2">
    <source>
        <dbReference type="ARBA" id="ARBA00022692"/>
    </source>
</evidence>